<dbReference type="InterPro" id="IPR018490">
    <property type="entry name" value="cNMP-bd_dom_sf"/>
</dbReference>
<keyword evidence="2" id="KW-0238">DNA-binding</keyword>
<dbReference type="Pfam" id="PF00027">
    <property type="entry name" value="cNMP_binding"/>
    <property type="match status" value="1"/>
</dbReference>
<dbReference type="InterPro" id="IPR012318">
    <property type="entry name" value="HTH_CRP"/>
</dbReference>
<evidence type="ECO:0000256" key="1">
    <source>
        <dbReference type="ARBA" id="ARBA00023015"/>
    </source>
</evidence>
<sequence>MAQSSDVNLLMTRSISPNDLLIRRLQSIHPVSNEEIRALRDLPLEIASLEPGHDIVRMGERPTQCCVVIEGFTCIYKLTSDGGRQIMAIHVPGDIPDIQSLHLGVMDFGLAPISSCTVGYIPHEKIQQVCDTYPRLGVALWRETLIDAAIYRDWMLNIGQREAFGRVAHLVCELMMRLKAVGLTEGSSFKFPVTQANLADAFGISSVHMSRVYGMLAKQGLLLVTRTHITVLDWDELQEAGDFDPTYLHLERNAPA</sequence>
<dbReference type="Pfam" id="PF13545">
    <property type="entry name" value="HTH_Crp_2"/>
    <property type="match status" value="1"/>
</dbReference>
<dbReference type="Gene3D" id="1.10.10.10">
    <property type="entry name" value="Winged helix-like DNA-binding domain superfamily/Winged helix DNA-binding domain"/>
    <property type="match status" value="1"/>
</dbReference>
<proteinExistence type="predicted"/>
<evidence type="ECO:0000256" key="3">
    <source>
        <dbReference type="ARBA" id="ARBA00023163"/>
    </source>
</evidence>
<feature type="domain" description="HTH crp-type" evidence="4">
    <location>
        <begin position="161"/>
        <end position="235"/>
    </location>
</feature>
<reference evidence="5 6" key="1">
    <citation type="submission" date="2024-04" db="EMBL/GenBank/DDBJ databases">
        <title>Salinicola lusitanus LLJ914,a marine bacterium isolated from the Okinawa Trough.</title>
        <authorList>
            <person name="Li J."/>
        </authorList>
    </citation>
    <scope>NUCLEOTIDE SEQUENCE [LARGE SCALE GENOMIC DNA]</scope>
    <source>
        <strain evidence="5 6">LLJ914</strain>
    </source>
</reference>
<dbReference type="EMBL" id="CP151919">
    <property type="protein sequence ID" value="XAD52765.1"/>
    <property type="molecule type" value="Genomic_DNA"/>
</dbReference>
<evidence type="ECO:0000313" key="5">
    <source>
        <dbReference type="EMBL" id="XAD52765.1"/>
    </source>
</evidence>
<dbReference type="InterPro" id="IPR036388">
    <property type="entry name" value="WH-like_DNA-bd_sf"/>
</dbReference>
<protein>
    <submittedName>
        <fullName evidence="5">Crp/Fnr family transcriptional regulator</fullName>
    </submittedName>
</protein>
<evidence type="ECO:0000259" key="4">
    <source>
        <dbReference type="PROSITE" id="PS51063"/>
    </source>
</evidence>
<keyword evidence="1" id="KW-0805">Transcription regulation</keyword>
<dbReference type="CDD" id="cd00038">
    <property type="entry name" value="CAP_ED"/>
    <property type="match status" value="1"/>
</dbReference>
<evidence type="ECO:0000313" key="6">
    <source>
        <dbReference type="Proteomes" id="UP001453229"/>
    </source>
</evidence>
<dbReference type="InterPro" id="IPR036390">
    <property type="entry name" value="WH_DNA-bd_sf"/>
</dbReference>
<dbReference type="Proteomes" id="UP001453229">
    <property type="component" value="Chromosome"/>
</dbReference>
<dbReference type="InterPro" id="IPR000595">
    <property type="entry name" value="cNMP-bd_dom"/>
</dbReference>
<dbReference type="InterPro" id="IPR014710">
    <property type="entry name" value="RmlC-like_jellyroll"/>
</dbReference>
<dbReference type="PROSITE" id="PS51063">
    <property type="entry name" value="HTH_CRP_2"/>
    <property type="match status" value="1"/>
</dbReference>
<dbReference type="SUPFAM" id="SSF51206">
    <property type="entry name" value="cAMP-binding domain-like"/>
    <property type="match status" value="1"/>
</dbReference>
<dbReference type="RefSeq" id="WP_342588723.1">
    <property type="nucleotide sequence ID" value="NZ_CP151919.1"/>
</dbReference>
<dbReference type="SUPFAM" id="SSF46785">
    <property type="entry name" value="Winged helix' DNA-binding domain"/>
    <property type="match status" value="1"/>
</dbReference>
<gene>
    <name evidence="5" type="ORF">AAGT95_13050</name>
</gene>
<name>A0ABZ3CNN4_9GAMM</name>
<keyword evidence="6" id="KW-1185">Reference proteome</keyword>
<evidence type="ECO:0000256" key="2">
    <source>
        <dbReference type="ARBA" id="ARBA00023125"/>
    </source>
</evidence>
<accession>A0ABZ3CNN4</accession>
<keyword evidence="3" id="KW-0804">Transcription</keyword>
<organism evidence="5 6">
    <name type="scientific">Salinicola lusitanus</name>
    <dbReference type="NCBI Taxonomy" id="1949085"/>
    <lineage>
        <taxon>Bacteria</taxon>
        <taxon>Pseudomonadati</taxon>
        <taxon>Pseudomonadota</taxon>
        <taxon>Gammaproteobacteria</taxon>
        <taxon>Oceanospirillales</taxon>
        <taxon>Halomonadaceae</taxon>
        <taxon>Salinicola</taxon>
    </lineage>
</organism>
<dbReference type="Gene3D" id="2.60.120.10">
    <property type="entry name" value="Jelly Rolls"/>
    <property type="match status" value="1"/>
</dbReference>